<keyword evidence="4" id="KW-1185">Reference proteome</keyword>
<evidence type="ECO:0000313" key="3">
    <source>
        <dbReference type="EMBL" id="KAF2740521.1"/>
    </source>
</evidence>
<feature type="transmembrane region" description="Helical" evidence="2">
    <location>
        <begin position="176"/>
        <end position="199"/>
    </location>
</feature>
<keyword evidence="2" id="KW-0812">Transmembrane</keyword>
<keyword evidence="2" id="KW-1133">Transmembrane helix</keyword>
<feature type="compositionally biased region" description="Low complexity" evidence="1">
    <location>
        <begin position="50"/>
        <end position="60"/>
    </location>
</feature>
<dbReference type="EMBL" id="ML996100">
    <property type="protein sequence ID" value="KAF2740521.1"/>
    <property type="molecule type" value="Genomic_DNA"/>
</dbReference>
<evidence type="ECO:0000256" key="2">
    <source>
        <dbReference type="SAM" id="Phobius"/>
    </source>
</evidence>
<organism evidence="3 4">
    <name type="scientific">Polyplosphaeria fusca</name>
    <dbReference type="NCBI Taxonomy" id="682080"/>
    <lineage>
        <taxon>Eukaryota</taxon>
        <taxon>Fungi</taxon>
        <taxon>Dikarya</taxon>
        <taxon>Ascomycota</taxon>
        <taxon>Pezizomycotina</taxon>
        <taxon>Dothideomycetes</taxon>
        <taxon>Pleosporomycetidae</taxon>
        <taxon>Pleosporales</taxon>
        <taxon>Tetraplosphaeriaceae</taxon>
        <taxon>Polyplosphaeria</taxon>
    </lineage>
</organism>
<dbReference type="Proteomes" id="UP000799444">
    <property type="component" value="Unassembled WGS sequence"/>
</dbReference>
<protein>
    <submittedName>
        <fullName evidence="3">Uncharacterized protein</fullName>
    </submittedName>
</protein>
<accession>A0A9P4V8E9</accession>
<comment type="caution">
    <text evidence="3">The sequence shown here is derived from an EMBL/GenBank/DDBJ whole genome shotgun (WGS) entry which is preliminary data.</text>
</comment>
<gene>
    <name evidence="3" type="ORF">EJ04DRAFT_508035</name>
</gene>
<proteinExistence type="predicted"/>
<dbReference type="AlphaFoldDB" id="A0A9P4V8E9"/>
<dbReference type="OrthoDB" id="4156595at2759"/>
<sequence>MTTQVHPRPSALPTSPQPSPPRKRPKKHNQDPFFDLSNIPLTSPIPPSSPNHAQQDSQDTPDPPDSLITRAILTPLYMTSFLISLFLINRSSRARRTASHPSQTSFLSYFSPRVYLDPEPYQDPLSSTWERRGSTSHVEPHPFVGDEKKRGWHLHKKIRKVARLEIGDAFEMRRHVVVMMVGAAVLLGAALMLGFRVLVWRLWAWGAVR</sequence>
<evidence type="ECO:0000313" key="4">
    <source>
        <dbReference type="Proteomes" id="UP000799444"/>
    </source>
</evidence>
<keyword evidence="2" id="KW-0472">Membrane</keyword>
<name>A0A9P4V8E9_9PLEO</name>
<evidence type="ECO:0000256" key="1">
    <source>
        <dbReference type="SAM" id="MobiDB-lite"/>
    </source>
</evidence>
<feature type="transmembrane region" description="Helical" evidence="2">
    <location>
        <begin position="67"/>
        <end position="88"/>
    </location>
</feature>
<reference evidence="3" key="1">
    <citation type="journal article" date="2020" name="Stud. Mycol.">
        <title>101 Dothideomycetes genomes: a test case for predicting lifestyles and emergence of pathogens.</title>
        <authorList>
            <person name="Haridas S."/>
            <person name="Albert R."/>
            <person name="Binder M."/>
            <person name="Bloem J."/>
            <person name="Labutti K."/>
            <person name="Salamov A."/>
            <person name="Andreopoulos B."/>
            <person name="Baker S."/>
            <person name="Barry K."/>
            <person name="Bills G."/>
            <person name="Bluhm B."/>
            <person name="Cannon C."/>
            <person name="Castanera R."/>
            <person name="Culley D."/>
            <person name="Daum C."/>
            <person name="Ezra D."/>
            <person name="Gonzalez J."/>
            <person name="Henrissat B."/>
            <person name="Kuo A."/>
            <person name="Liang C."/>
            <person name="Lipzen A."/>
            <person name="Lutzoni F."/>
            <person name="Magnuson J."/>
            <person name="Mondo S."/>
            <person name="Nolan M."/>
            <person name="Ohm R."/>
            <person name="Pangilinan J."/>
            <person name="Park H.-J."/>
            <person name="Ramirez L."/>
            <person name="Alfaro M."/>
            <person name="Sun H."/>
            <person name="Tritt A."/>
            <person name="Yoshinaga Y."/>
            <person name="Zwiers L.-H."/>
            <person name="Turgeon B."/>
            <person name="Goodwin S."/>
            <person name="Spatafora J."/>
            <person name="Crous P."/>
            <person name="Grigoriev I."/>
        </authorList>
    </citation>
    <scope>NUCLEOTIDE SEQUENCE</scope>
    <source>
        <strain evidence="3">CBS 125425</strain>
    </source>
</reference>
<feature type="region of interest" description="Disordered" evidence="1">
    <location>
        <begin position="1"/>
        <end position="67"/>
    </location>
</feature>